<feature type="signal peptide" evidence="1">
    <location>
        <begin position="1"/>
        <end position="19"/>
    </location>
</feature>
<reference evidence="3 4" key="1">
    <citation type="submission" date="2013-08" db="EMBL/GenBank/DDBJ databases">
        <title>Flavobacterium limnosediminis JC2902 genome sequencing.</title>
        <authorList>
            <person name="Lee K."/>
            <person name="Yi H."/>
            <person name="Park S."/>
            <person name="Chun J."/>
        </authorList>
    </citation>
    <scope>NUCLEOTIDE SEQUENCE [LARGE SCALE GENOMIC DNA]</scope>
    <source>
        <strain evidence="3 4">JC2902</strain>
    </source>
</reference>
<gene>
    <name evidence="3" type="ORF">FLJC2902T_02290</name>
</gene>
<dbReference type="AlphaFoldDB" id="V6STH6"/>
<comment type="caution">
    <text evidence="3">The sequence shown here is derived from an EMBL/GenBank/DDBJ whole genome shotgun (WGS) entry which is preliminary data.</text>
</comment>
<evidence type="ECO:0000256" key="1">
    <source>
        <dbReference type="SAM" id="SignalP"/>
    </source>
</evidence>
<dbReference type="PATRIC" id="fig|1341181.4.peg.224"/>
<evidence type="ECO:0000313" key="4">
    <source>
        <dbReference type="Proteomes" id="UP000018004"/>
    </source>
</evidence>
<dbReference type="EMBL" id="AVGG01000001">
    <property type="protein sequence ID" value="ESU29754.1"/>
    <property type="molecule type" value="Genomic_DNA"/>
</dbReference>
<dbReference type="OrthoDB" id="959017at2"/>
<protein>
    <recommendedName>
        <fullName evidence="2">Outer membrane protein beta-barrel domain-containing protein</fullName>
    </recommendedName>
</protein>
<feature type="chain" id="PRO_5004752786" description="Outer membrane protein beta-barrel domain-containing protein" evidence="1">
    <location>
        <begin position="20"/>
        <end position="227"/>
    </location>
</feature>
<dbReference type="eggNOG" id="ENOG502ZCAE">
    <property type="taxonomic scope" value="Bacteria"/>
</dbReference>
<dbReference type="Pfam" id="PF13568">
    <property type="entry name" value="OMP_b-brl_2"/>
    <property type="match status" value="1"/>
</dbReference>
<accession>V6STH6</accession>
<keyword evidence="1" id="KW-0732">Signal</keyword>
<proteinExistence type="predicted"/>
<name>V6STH6_9FLAO</name>
<feature type="domain" description="Outer membrane protein beta-barrel" evidence="2">
    <location>
        <begin position="40"/>
        <end position="209"/>
    </location>
</feature>
<sequence length="227" mass="26426">MIRFLLLALFAVAPFRVLSQGNAGEKAKPGTLKVKDSLFREDQFYVSISYNLLQHSPEVFKQFSFSPSITTGFLRDFPITKDRKWAIAPGVGYCYTNIKQFINTDDLFSNDPPNPSEDIRTRIISHSIEMPLEVRWRNVSFDSHRFWRIYTGFKARYVLNSNIKLDSDSYGDTKANVDDNINRWQYGMYMSSGYNTWNFHVYYGLNPIFKDGSKVADLNFGFMFYIL</sequence>
<dbReference type="Proteomes" id="UP000018004">
    <property type="component" value="Unassembled WGS sequence"/>
</dbReference>
<evidence type="ECO:0000259" key="2">
    <source>
        <dbReference type="Pfam" id="PF13568"/>
    </source>
</evidence>
<evidence type="ECO:0000313" key="3">
    <source>
        <dbReference type="EMBL" id="ESU29754.1"/>
    </source>
</evidence>
<dbReference type="RefSeq" id="WP_023577934.1">
    <property type="nucleotide sequence ID" value="NZ_AVGG01000001.1"/>
</dbReference>
<organism evidence="3 4">
    <name type="scientific">Flavobacterium limnosediminis JC2902</name>
    <dbReference type="NCBI Taxonomy" id="1341181"/>
    <lineage>
        <taxon>Bacteria</taxon>
        <taxon>Pseudomonadati</taxon>
        <taxon>Bacteroidota</taxon>
        <taxon>Flavobacteriia</taxon>
        <taxon>Flavobacteriales</taxon>
        <taxon>Flavobacteriaceae</taxon>
        <taxon>Flavobacterium</taxon>
    </lineage>
</organism>
<dbReference type="STRING" id="1341181.FLJC2902T_02290"/>
<dbReference type="InterPro" id="IPR025665">
    <property type="entry name" value="Beta-barrel_OMP_2"/>
</dbReference>
<keyword evidence="4" id="KW-1185">Reference proteome</keyword>